<reference evidence="4 5" key="1">
    <citation type="submission" date="2024-01" db="EMBL/GenBank/DDBJ databases">
        <title>Genome assemblies of Stephania.</title>
        <authorList>
            <person name="Yang L."/>
        </authorList>
    </citation>
    <scope>NUCLEOTIDE SEQUENCE [LARGE SCALE GENOMIC DNA]</scope>
    <source>
        <strain evidence="4">JXDWG</strain>
        <tissue evidence="4">Leaf</tissue>
    </source>
</reference>
<organism evidence="4 5">
    <name type="scientific">Stephania cephalantha</name>
    <dbReference type="NCBI Taxonomy" id="152367"/>
    <lineage>
        <taxon>Eukaryota</taxon>
        <taxon>Viridiplantae</taxon>
        <taxon>Streptophyta</taxon>
        <taxon>Embryophyta</taxon>
        <taxon>Tracheophyta</taxon>
        <taxon>Spermatophyta</taxon>
        <taxon>Magnoliopsida</taxon>
        <taxon>Ranunculales</taxon>
        <taxon>Menispermaceae</taxon>
        <taxon>Menispermoideae</taxon>
        <taxon>Cissampelideae</taxon>
        <taxon>Stephania</taxon>
    </lineage>
</organism>
<evidence type="ECO:0000259" key="3">
    <source>
        <dbReference type="PROSITE" id="PS50158"/>
    </source>
</evidence>
<evidence type="ECO:0000313" key="5">
    <source>
        <dbReference type="Proteomes" id="UP001419268"/>
    </source>
</evidence>
<dbReference type="PROSITE" id="PS50158">
    <property type="entry name" value="ZF_CCHC"/>
    <property type="match status" value="1"/>
</dbReference>
<dbReference type="EMBL" id="JBBNAG010000009">
    <property type="protein sequence ID" value="KAK9105065.1"/>
    <property type="molecule type" value="Genomic_DNA"/>
</dbReference>
<keyword evidence="1" id="KW-0479">Metal-binding</keyword>
<dbReference type="GO" id="GO:0008270">
    <property type="term" value="F:zinc ion binding"/>
    <property type="evidence" value="ECO:0007669"/>
    <property type="project" value="UniProtKB-KW"/>
</dbReference>
<dbReference type="SUPFAM" id="SSF57756">
    <property type="entry name" value="Retrovirus zinc finger-like domains"/>
    <property type="match status" value="1"/>
</dbReference>
<dbReference type="GO" id="GO:0003676">
    <property type="term" value="F:nucleic acid binding"/>
    <property type="evidence" value="ECO:0007669"/>
    <property type="project" value="InterPro"/>
</dbReference>
<accession>A0AAP0F6X3</accession>
<proteinExistence type="predicted"/>
<dbReference type="InterPro" id="IPR040256">
    <property type="entry name" value="At4g02000-like"/>
</dbReference>
<keyword evidence="5" id="KW-1185">Reference proteome</keyword>
<name>A0AAP0F6X3_9MAGN</name>
<feature type="region of interest" description="Disordered" evidence="2">
    <location>
        <begin position="176"/>
        <end position="204"/>
    </location>
</feature>
<dbReference type="InterPro" id="IPR036875">
    <property type="entry name" value="Znf_CCHC_sf"/>
</dbReference>
<evidence type="ECO:0000313" key="4">
    <source>
        <dbReference type="EMBL" id="KAK9105065.1"/>
    </source>
</evidence>
<protein>
    <recommendedName>
        <fullName evidence="3">CCHC-type domain-containing protein</fullName>
    </recommendedName>
</protein>
<evidence type="ECO:0000256" key="1">
    <source>
        <dbReference type="PROSITE-ProRule" id="PRU00047"/>
    </source>
</evidence>
<feature type="compositionally biased region" description="Polar residues" evidence="2">
    <location>
        <begin position="177"/>
        <end position="204"/>
    </location>
</feature>
<dbReference type="AlphaFoldDB" id="A0AAP0F6X3"/>
<keyword evidence="1" id="KW-0862">Zinc</keyword>
<feature type="region of interest" description="Disordered" evidence="2">
    <location>
        <begin position="1"/>
        <end position="22"/>
    </location>
</feature>
<dbReference type="Proteomes" id="UP001419268">
    <property type="component" value="Unassembled WGS sequence"/>
</dbReference>
<evidence type="ECO:0000256" key="2">
    <source>
        <dbReference type="SAM" id="MobiDB-lite"/>
    </source>
</evidence>
<feature type="domain" description="CCHC-type" evidence="3">
    <location>
        <begin position="155"/>
        <end position="169"/>
    </location>
</feature>
<sequence length="204" mass="22494">MPSANSFGRGGRSTKKVKNRNAIEVNKKGDEGFNLSFKSTLLHNELQLDALPVSGGIEVMPGEVSRTVVDNMDSIRFSDKLKNLMMQSICYTVLVKLLGRSIGYKMLSRWLLNLWKPPGFSRMAVVLNLTKSLKSKIVVDGKLQRVDYERLPLVCYKCARYGHVVENCPLNIKDAEGSSSATPQTPVNFNGQKSSPTSTDLAGP</sequence>
<keyword evidence="1" id="KW-0863">Zinc-finger</keyword>
<gene>
    <name evidence="4" type="ORF">Scep_021909</name>
</gene>
<dbReference type="PANTHER" id="PTHR31286">
    <property type="entry name" value="GLYCINE-RICH CELL WALL STRUCTURAL PROTEIN 1.8-LIKE"/>
    <property type="match status" value="1"/>
</dbReference>
<comment type="caution">
    <text evidence="4">The sequence shown here is derived from an EMBL/GenBank/DDBJ whole genome shotgun (WGS) entry which is preliminary data.</text>
</comment>
<dbReference type="InterPro" id="IPR001878">
    <property type="entry name" value="Znf_CCHC"/>
</dbReference>
<dbReference type="PANTHER" id="PTHR31286:SF173">
    <property type="entry name" value="DUF4283 DOMAIN-CONTAINING PROTEIN"/>
    <property type="match status" value="1"/>
</dbReference>